<keyword evidence="3" id="KW-1185">Reference proteome</keyword>
<feature type="domain" description="Peptidase C14 caspase" evidence="1">
    <location>
        <begin position="200"/>
        <end position="433"/>
    </location>
</feature>
<reference evidence="2 3" key="1">
    <citation type="submission" date="2015-11" db="EMBL/GenBank/DDBJ databases">
        <title>Description and complete genome sequence of a novel strain predominating in hypersaline microbial mats and representing a new family of the Bacteriodetes phylum.</title>
        <authorList>
            <person name="Spring S."/>
            <person name="Bunk B."/>
            <person name="Sproer C."/>
            <person name="Klenk H.-P."/>
        </authorList>
    </citation>
    <scope>NUCLEOTIDE SEQUENCE [LARGE SCALE GENOMIC DNA]</scope>
    <source>
        <strain evidence="2 3">L21-Spi-D4</strain>
    </source>
</reference>
<dbReference type="GO" id="GO:0006508">
    <property type="term" value="P:proteolysis"/>
    <property type="evidence" value="ECO:0007669"/>
    <property type="project" value="InterPro"/>
</dbReference>
<dbReference type="EMBL" id="CP013118">
    <property type="protein sequence ID" value="ALO15232.1"/>
    <property type="molecule type" value="Genomic_DNA"/>
</dbReference>
<organism evidence="2 3">
    <name type="scientific">Salinivirga cyanobacteriivorans</name>
    <dbReference type="NCBI Taxonomy" id="1307839"/>
    <lineage>
        <taxon>Bacteria</taxon>
        <taxon>Pseudomonadati</taxon>
        <taxon>Bacteroidota</taxon>
        <taxon>Bacteroidia</taxon>
        <taxon>Bacteroidales</taxon>
        <taxon>Salinivirgaceae</taxon>
        <taxon>Salinivirga</taxon>
    </lineage>
</organism>
<dbReference type="PANTHER" id="PTHR22576:SF37">
    <property type="entry name" value="MUCOSA-ASSOCIATED LYMPHOID TISSUE LYMPHOMA TRANSLOCATION PROTEIN 1"/>
    <property type="match status" value="1"/>
</dbReference>
<accession>A0A0S2HYU8</accession>
<name>A0A0S2HYU8_9BACT</name>
<dbReference type="PANTHER" id="PTHR22576">
    <property type="entry name" value="MUCOSA ASSOCIATED LYMPHOID TISSUE LYMPHOMA TRANSLOCATION PROTEIN 1/PARACASPASE"/>
    <property type="match status" value="1"/>
</dbReference>
<dbReference type="RefSeq" id="WP_057952705.1">
    <property type="nucleotide sequence ID" value="NZ_CP013118.1"/>
</dbReference>
<gene>
    <name evidence="2" type="ORF">L21SP5_01586</name>
</gene>
<protein>
    <recommendedName>
        <fullName evidence="1">Peptidase C14 caspase domain-containing protein</fullName>
    </recommendedName>
</protein>
<dbReference type="AlphaFoldDB" id="A0A0S2HYU8"/>
<proteinExistence type="predicted"/>
<dbReference type="InterPro" id="IPR052039">
    <property type="entry name" value="Caspase-related_regulators"/>
</dbReference>
<dbReference type="KEGG" id="blq:L21SP5_01586"/>
<dbReference type="GO" id="GO:0004197">
    <property type="term" value="F:cysteine-type endopeptidase activity"/>
    <property type="evidence" value="ECO:0007669"/>
    <property type="project" value="InterPro"/>
</dbReference>
<evidence type="ECO:0000313" key="2">
    <source>
        <dbReference type="EMBL" id="ALO15232.1"/>
    </source>
</evidence>
<dbReference type="InterPro" id="IPR029030">
    <property type="entry name" value="Caspase-like_dom_sf"/>
</dbReference>
<dbReference type="OrthoDB" id="1492850at2"/>
<sequence>MKHILKIFALTVIILTCNTVRAQFNNIMLLNKYKSIVLKPEKRNAEYNDYAEQIITKHLTAAGFPKPLDKSILYTNQGSSCEILTCNYLVKNASNVAVEVRTNLEFINCEYETVFEIDETTKASFYTKKSVKKSIDNALKVFKNFTYDYQPDRQEANDFQQEAAGKNVSRKTLDAENYKFQKLSSVDQNIPRSASQKHNRFALIIGNEDYSSHQKDLAEEVNVAYARNDASAFKLYAQNLLGIPEQNITFLLDATTGQMNQAIAKLKLILKNTNGNADVFVYYAGHGLPDDKTKAPYLMPVDVSGKNPELGISLQGLYTTLAEFPSEKVTVFIDACFSGGARNQGLLAARGVKIKPRKNTLRGNIVSFTASSGNQSSLPYHDEQHGFFTFYLLKKFQESKGDITYGALSDYLKKTVALKSILINEKEQTPQTNVSIGIVDEWETWKLNP</sequence>
<evidence type="ECO:0000313" key="3">
    <source>
        <dbReference type="Proteomes" id="UP000064893"/>
    </source>
</evidence>
<dbReference type="Gene3D" id="3.40.50.1460">
    <property type="match status" value="1"/>
</dbReference>
<evidence type="ECO:0000259" key="1">
    <source>
        <dbReference type="Pfam" id="PF00656"/>
    </source>
</evidence>
<dbReference type="Proteomes" id="UP000064893">
    <property type="component" value="Chromosome"/>
</dbReference>
<dbReference type="SUPFAM" id="SSF52129">
    <property type="entry name" value="Caspase-like"/>
    <property type="match status" value="1"/>
</dbReference>
<dbReference type="STRING" id="1307839.L21SP5_01586"/>
<dbReference type="Pfam" id="PF00656">
    <property type="entry name" value="Peptidase_C14"/>
    <property type="match status" value="1"/>
</dbReference>
<dbReference type="InterPro" id="IPR011600">
    <property type="entry name" value="Pept_C14_caspase"/>
</dbReference>